<protein>
    <recommendedName>
        <fullName evidence="13">Hexosyltransferase</fullName>
        <ecNumber evidence="13">2.4.1.-</ecNumber>
    </recommendedName>
</protein>
<dbReference type="GO" id="GO:0016758">
    <property type="term" value="F:hexosyltransferase activity"/>
    <property type="evidence" value="ECO:0007669"/>
    <property type="project" value="InterPro"/>
</dbReference>
<accession>A0A5J9WLL2</accession>
<evidence type="ECO:0000256" key="6">
    <source>
        <dbReference type="ARBA" id="ARBA00022679"/>
    </source>
</evidence>
<evidence type="ECO:0000256" key="14">
    <source>
        <dbReference type="SAM" id="MobiDB-lite"/>
    </source>
</evidence>
<keyword evidence="11 13" id="KW-0472">Membrane</keyword>
<keyword evidence="5 13" id="KW-0328">Glycosyltransferase</keyword>
<comment type="caution">
    <text evidence="15">The sequence shown here is derived from an EMBL/GenBank/DDBJ whole genome shotgun (WGS) entry which is preliminary data.</text>
</comment>
<comment type="similarity">
    <text evidence="4 13">Belongs to the glycosyltransferase 31 family.</text>
</comment>
<dbReference type="AlphaFoldDB" id="A0A5J9WLL2"/>
<evidence type="ECO:0000256" key="10">
    <source>
        <dbReference type="ARBA" id="ARBA00023034"/>
    </source>
</evidence>
<comment type="subcellular location">
    <subcellularLocation>
        <location evidence="2 13">Golgi apparatus membrane</location>
        <topology evidence="2 13">Single-pass type II membrane protein</topology>
    </subcellularLocation>
</comment>
<evidence type="ECO:0000256" key="11">
    <source>
        <dbReference type="ARBA" id="ARBA00023136"/>
    </source>
</evidence>
<evidence type="ECO:0000256" key="2">
    <source>
        <dbReference type="ARBA" id="ARBA00004323"/>
    </source>
</evidence>
<evidence type="ECO:0000256" key="4">
    <source>
        <dbReference type="ARBA" id="ARBA00008661"/>
    </source>
</evidence>
<feature type="transmembrane region" description="Helical" evidence="13">
    <location>
        <begin position="12"/>
        <end position="33"/>
    </location>
</feature>
<dbReference type="EMBL" id="RWGY01000002">
    <property type="protein sequence ID" value="TVU48973.1"/>
    <property type="molecule type" value="Genomic_DNA"/>
</dbReference>
<keyword evidence="7 13" id="KW-0812">Transmembrane</keyword>
<feature type="non-terminal residue" evidence="15">
    <location>
        <position position="1"/>
    </location>
</feature>
<name>A0A5J9WLL2_9POAL</name>
<evidence type="ECO:0000256" key="7">
    <source>
        <dbReference type="ARBA" id="ARBA00022692"/>
    </source>
</evidence>
<keyword evidence="9 13" id="KW-1133">Transmembrane helix</keyword>
<dbReference type="UniPathway" id="UPA00378"/>
<evidence type="ECO:0000256" key="12">
    <source>
        <dbReference type="ARBA" id="ARBA00023211"/>
    </source>
</evidence>
<dbReference type="OrthoDB" id="2139606at2759"/>
<dbReference type="InterPro" id="IPR002659">
    <property type="entry name" value="Glyco_trans_31"/>
</dbReference>
<keyword evidence="8 13" id="KW-0735">Signal-anchor</keyword>
<evidence type="ECO:0000256" key="13">
    <source>
        <dbReference type="RuleBase" id="RU363063"/>
    </source>
</evidence>
<reference evidence="15 16" key="1">
    <citation type="journal article" date="2019" name="Sci. Rep.">
        <title>A high-quality genome of Eragrostis curvula grass provides insights into Poaceae evolution and supports new strategies to enhance forage quality.</title>
        <authorList>
            <person name="Carballo J."/>
            <person name="Santos B.A.C.M."/>
            <person name="Zappacosta D."/>
            <person name="Garbus I."/>
            <person name="Selva J.P."/>
            <person name="Gallo C.A."/>
            <person name="Diaz A."/>
            <person name="Albertini E."/>
            <person name="Caccamo M."/>
            <person name="Echenique V."/>
        </authorList>
    </citation>
    <scope>NUCLEOTIDE SEQUENCE [LARGE SCALE GENOMIC DNA]</scope>
    <source>
        <strain evidence="16">cv. Victoria</strain>
        <tissue evidence="15">Leaf</tissue>
    </source>
</reference>
<dbReference type="EC" id="2.4.1.-" evidence="13"/>
<proteinExistence type="inferred from homology"/>
<dbReference type="Gramene" id="TVU48973">
    <property type="protein sequence ID" value="TVU48973"/>
    <property type="gene ID" value="EJB05_00262"/>
</dbReference>
<keyword evidence="10 13" id="KW-0333">Golgi apparatus</keyword>
<comment type="pathway">
    <text evidence="3">Protein modification; protein glycosylation.</text>
</comment>
<dbReference type="Proteomes" id="UP000324897">
    <property type="component" value="Chromosome 6"/>
</dbReference>
<sequence>MEPPSSARAILLFRTTTLVICSFLLLALVHLVVFPNDLELQEEVFASSSSSPCSSSNGATTSGGQLAAAATQPQPVDVRVFLGVLTMPGMYERRAHLRLAYSLQPRPVRAVVDVHYVFCNLDKEEDRVLVAMEIIAHGDILVVNCTETMDAAKTYAYFSAVARLFAGDDERYDFVGKTDDDTHYRLAALADALRDKPRDSMYHGLLNPCHTTLEWQYMSGMGYVVSWDMAEWIATTDETIRNDQGWEDEVFGRWIRKAGKLKNVYGEEPRMYDYWDREMPTEVNCFRHEHVADTVAVHKLKDRLKWARTLYFFNATKGLKPSKMYDVDRLNSNMYRV</sequence>
<evidence type="ECO:0000256" key="5">
    <source>
        <dbReference type="ARBA" id="ARBA00022676"/>
    </source>
</evidence>
<keyword evidence="16" id="KW-1185">Reference proteome</keyword>
<keyword evidence="12 13" id="KW-0464">Manganese</keyword>
<comment type="cofactor">
    <cofactor evidence="1 13">
        <name>Mn(2+)</name>
        <dbReference type="ChEBI" id="CHEBI:29035"/>
    </cofactor>
</comment>
<feature type="region of interest" description="Disordered" evidence="14">
    <location>
        <begin position="49"/>
        <end position="68"/>
    </location>
</feature>
<organism evidence="15 16">
    <name type="scientific">Eragrostis curvula</name>
    <name type="common">weeping love grass</name>
    <dbReference type="NCBI Taxonomy" id="38414"/>
    <lineage>
        <taxon>Eukaryota</taxon>
        <taxon>Viridiplantae</taxon>
        <taxon>Streptophyta</taxon>
        <taxon>Embryophyta</taxon>
        <taxon>Tracheophyta</taxon>
        <taxon>Spermatophyta</taxon>
        <taxon>Magnoliopsida</taxon>
        <taxon>Liliopsida</taxon>
        <taxon>Poales</taxon>
        <taxon>Poaceae</taxon>
        <taxon>PACMAD clade</taxon>
        <taxon>Chloridoideae</taxon>
        <taxon>Eragrostideae</taxon>
        <taxon>Eragrostidinae</taxon>
        <taxon>Eragrostis</taxon>
    </lineage>
</organism>
<evidence type="ECO:0000256" key="8">
    <source>
        <dbReference type="ARBA" id="ARBA00022968"/>
    </source>
</evidence>
<gene>
    <name evidence="15" type="ORF">EJB05_00262</name>
</gene>
<dbReference type="Gene3D" id="3.90.550.50">
    <property type="match status" value="1"/>
</dbReference>
<evidence type="ECO:0000256" key="3">
    <source>
        <dbReference type="ARBA" id="ARBA00004922"/>
    </source>
</evidence>
<evidence type="ECO:0000313" key="16">
    <source>
        <dbReference type="Proteomes" id="UP000324897"/>
    </source>
</evidence>
<evidence type="ECO:0000256" key="9">
    <source>
        <dbReference type="ARBA" id="ARBA00022989"/>
    </source>
</evidence>
<keyword evidence="6" id="KW-0808">Transferase</keyword>
<evidence type="ECO:0000313" key="15">
    <source>
        <dbReference type="EMBL" id="TVU48973.1"/>
    </source>
</evidence>
<dbReference type="PANTHER" id="PTHR11214:SF363">
    <property type="entry name" value="HEXOSYLTRANSFERASE"/>
    <property type="match status" value="1"/>
</dbReference>
<evidence type="ECO:0000256" key="1">
    <source>
        <dbReference type="ARBA" id="ARBA00001936"/>
    </source>
</evidence>
<dbReference type="GO" id="GO:0000139">
    <property type="term" value="C:Golgi membrane"/>
    <property type="evidence" value="ECO:0007669"/>
    <property type="project" value="UniProtKB-SubCell"/>
</dbReference>
<dbReference type="PANTHER" id="PTHR11214">
    <property type="entry name" value="BETA-1,3-N-ACETYLGLUCOSAMINYLTRANSFERASE"/>
    <property type="match status" value="1"/>
</dbReference>